<proteinExistence type="inferred from homology"/>
<keyword evidence="4 7" id="KW-1133">Transmembrane helix</keyword>
<feature type="region of interest" description="Disordered" evidence="6">
    <location>
        <begin position="1"/>
        <end position="27"/>
    </location>
</feature>
<dbReference type="GO" id="GO:0044183">
    <property type="term" value="F:protein folding chaperone"/>
    <property type="evidence" value="ECO:0007669"/>
    <property type="project" value="InterPro"/>
</dbReference>
<evidence type="ECO:0000256" key="2">
    <source>
        <dbReference type="ARBA" id="ARBA00009066"/>
    </source>
</evidence>
<reference evidence="10" key="1">
    <citation type="submission" date="2017-02" db="UniProtKB">
        <authorList>
            <consortium name="WormBaseParasite"/>
        </authorList>
    </citation>
    <scope>IDENTIFICATION</scope>
</reference>
<comment type="similarity">
    <text evidence="2">Belongs to the Asterix family.</text>
</comment>
<evidence type="ECO:0000256" key="7">
    <source>
        <dbReference type="SAM" id="Phobius"/>
    </source>
</evidence>
<dbReference type="OrthoDB" id="284718at2759"/>
<dbReference type="AlphaFoldDB" id="A0A0R3VTR2"/>
<accession>A0A0R3VTR2</accession>
<feature type="transmembrane region" description="Helical" evidence="7">
    <location>
        <begin position="77"/>
        <end position="94"/>
    </location>
</feature>
<dbReference type="PANTHER" id="PTHR13193:SF0">
    <property type="entry name" value="PAT COMPLEX SUBUNIT ASTERIX"/>
    <property type="match status" value="1"/>
</dbReference>
<evidence type="ECO:0000313" key="10">
    <source>
        <dbReference type="WBParaSite" id="TASK_0000064801-mRNA-1"/>
    </source>
</evidence>
<dbReference type="WBParaSite" id="TASK_0000064801-mRNA-1">
    <property type="protein sequence ID" value="TASK_0000064801-mRNA-1"/>
    <property type="gene ID" value="TASK_0000064801"/>
</dbReference>
<evidence type="ECO:0000256" key="3">
    <source>
        <dbReference type="ARBA" id="ARBA00022692"/>
    </source>
</evidence>
<dbReference type="STRING" id="60517.A0A0R3VTR2"/>
<sequence length="103" mass="11288">MSSYPNGDPRRPNKIHRYTPSSTDAGGDPMIEFMSFLGMILSIGSVMFESKWCAWIAIFCALGTFGNARASDDVKHLATMAVLAVCVLVMSYFHNPAPLTIQI</sequence>
<evidence type="ECO:0000256" key="1">
    <source>
        <dbReference type="ARBA" id="ARBA00004370"/>
    </source>
</evidence>
<evidence type="ECO:0000256" key="6">
    <source>
        <dbReference type="SAM" id="MobiDB-lite"/>
    </source>
</evidence>
<dbReference type="GO" id="GO:0005789">
    <property type="term" value="C:endoplasmic reticulum membrane"/>
    <property type="evidence" value="ECO:0007669"/>
    <property type="project" value="InterPro"/>
</dbReference>
<comment type="subcellular location">
    <subcellularLocation>
        <location evidence="1">Membrane</location>
    </subcellularLocation>
</comment>
<gene>
    <name evidence="8" type="ORF">TASK_LOCUS649</name>
</gene>
<name>A0A0R3VTR2_TAEAS</name>
<evidence type="ECO:0000256" key="4">
    <source>
        <dbReference type="ARBA" id="ARBA00022989"/>
    </source>
</evidence>
<dbReference type="PANTHER" id="PTHR13193">
    <property type="entry name" value="CGI-140"/>
    <property type="match status" value="1"/>
</dbReference>
<dbReference type="Pfam" id="PF03669">
    <property type="entry name" value="ASTER"/>
    <property type="match status" value="1"/>
</dbReference>
<feature type="transmembrane region" description="Helical" evidence="7">
    <location>
        <begin position="36"/>
        <end position="65"/>
    </location>
</feature>
<keyword evidence="9" id="KW-1185">Reference proteome</keyword>
<dbReference type="Proteomes" id="UP000282613">
    <property type="component" value="Unassembled WGS sequence"/>
</dbReference>
<evidence type="ECO:0000313" key="8">
    <source>
        <dbReference type="EMBL" id="VDK21440.1"/>
    </source>
</evidence>
<keyword evidence="5 7" id="KW-0472">Membrane</keyword>
<keyword evidence="3 7" id="KW-0812">Transmembrane</keyword>
<evidence type="ECO:0000256" key="5">
    <source>
        <dbReference type="ARBA" id="ARBA00023136"/>
    </source>
</evidence>
<dbReference type="InterPro" id="IPR005351">
    <property type="entry name" value="ASTER"/>
</dbReference>
<evidence type="ECO:0000313" key="9">
    <source>
        <dbReference type="Proteomes" id="UP000282613"/>
    </source>
</evidence>
<dbReference type="EMBL" id="UYRS01000092">
    <property type="protein sequence ID" value="VDK21440.1"/>
    <property type="molecule type" value="Genomic_DNA"/>
</dbReference>
<reference evidence="8 9" key="2">
    <citation type="submission" date="2018-11" db="EMBL/GenBank/DDBJ databases">
        <authorList>
            <consortium name="Pathogen Informatics"/>
        </authorList>
    </citation>
    <scope>NUCLEOTIDE SEQUENCE [LARGE SCALE GENOMIC DNA]</scope>
</reference>
<protein>
    <submittedName>
        <fullName evidence="10">Protein Asterix</fullName>
    </submittedName>
</protein>
<dbReference type="GO" id="GO:0045048">
    <property type="term" value="P:protein insertion into ER membrane"/>
    <property type="evidence" value="ECO:0007669"/>
    <property type="project" value="InterPro"/>
</dbReference>
<organism evidence="10">
    <name type="scientific">Taenia asiatica</name>
    <name type="common">Asian tapeworm</name>
    <dbReference type="NCBI Taxonomy" id="60517"/>
    <lineage>
        <taxon>Eukaryota</taxon>
        <taxon>Metazoa</taxon>
        <taxon>Spiralia</taxon>
        <taxon>Lophotrochozoa</taxon>
        <taxon>Platyhelminthes</taxon>
        <taxon>Cestoda</taxon>
        <taxon>Eucestoda</taxon>
        <taxon>Cyclophyllidea</taxon>
        <taxon>Taeniidae</taxon>
        <taxon>Taenia</taxon>
    </lineage>
</organism>